<feature type="compositionally biased region" description="Low complexity" evidence="5">
    <location>
        <begin position="39"/>
        <end position="53"/>
    </location>
</feature>
<organism evidence="10 11">
    <name type="scientific">Arthrobacter jinronghuae</name>
    <dbReference type="NCBI Taxonomy" id="2964609"/>
    <lineage>
        <taxon>Bacteria</taxon>
        <taxon>Bacillati</taxon>
        <taxon>Actinomycetota</taxon>
        <taxon>Actinomycetes</taxon>
        <taxon>Micrococcales</taxon>
        <taxon>Micrococcaceae</taxon>
        <taxon>Arthrobacter</taxon>
    </lineage>
</organism>
<evidence type="ECO:0000256" key="4">
    <source>
        <dbReference type="ARBA" id="ARBA00023088"/>
    </source>
</evidence>
<keyword evidence="4" id="KW-0572">Peptidoglycan-anchor</keyword>
<feature type="transmembrane region" description="Helical" evidence="6">
    <location>
        <begin position="771"/>
        <end position="791"/>
    </location>
</feature>
<evidence type="ECO:0000256" key="5">
    <source>
        <dbReference type="SAM" id="MobiDB-lite"/>
    </source>
</evidence>
<dbReference type="InterPro" id="IPR013783">
    <property type="entry name" value="Ig-like_fold"/>
</dbReference>
<dbReference type="Proteomes" id="UP001206924">
    <property type="component" value="Unassembled WGS sequence"/>
</dbReference>
<keyword evidence="2" id="KW-0964">Secreted</keyword>
<evidence type="ECO:0000256" key="3">
    <source>
        <dbReference type="ARBA" id="ARBA00022729"/>
    </source>
</evidence>
<dbReference type="SUPFAM" id="SSF50494">
    <property type="entry name" value="Trypsin-like serine proteases"/>
    <property type="match status" value="1"/>
</dbReference>
<dbReference type="Gene3D" id="2.40.10.10">
    <property type="entry name" value="Trypsin-like serine proteases"/>
    <property type="match status" value="2"/>
</dbReference>
<evidence type="ECO:0000256" key="2">
    <source>
        <dbReference type="ARBA" id="ARBA00022525"/>
    </source>
</evidence>
<keyword evidence="1" id="KW-0134">Cell wall</keyword>
<gene>
    <name evidence="10" type="ORF">NNX28_01530</name>
</gene>
<dbReference type="RefSeq" id="WP_255864547.1">
    <property type="nucleotide sequence ID" value="NZ_CP104263.1"/>
</dbReference>
<dbReference type="Pfam" id="PF00746">
    <property type="entry name" value="Gram_pos_anchor"/>
    <property type="match status" value="1"/>
</dbReference>
<dbReference type="InterPro" id="IPR009003">
    <property type="entry name" value="Peptidase_S1_PA"/>
</dbReference>
<evidence type="ECO:0000259" key="8">
    <source>
        <dbReference type="Pfam" id="PF00089"/>
    </source>
</evidence>
<keyword evidence="6" id="KW-1133">Transmembrane helix</keyword>
<accession>A0ABT1NLK6</accession>
<keyword evidence="3 7" id="KW-0732">Signal</keyword>
<feature type="signal peptide" evidence="7">
    <location>
        <begin position="1"/>
        <end position="34"/>
    </location>
</feature>
<dbReference type="NCBIfam" id="NF033510">
    <property type="entry name" value="Ca_tandemer"/>
    <property type="match status" value="2"/>
</dbReference>
<evidence type="ECO:0000256" key="7">
    <source>
        <dbReference type="SAM" id="SignalP"/>
    </source>
</evidence>
<keyword evidence="11" id="KW-1185">Reference proteome</keyword>
<keyword evidence="6" id="KW-0812">Transmembrane</keyword>
<dbReference type="InterPro" id="IPR001254">
    <property type="entry name" value="Trypsin_dom"/>
</dbReference>
<dbReference type="InterPro" id="IPR018114">
    <property type="entry name" value="TRYPSIN_HIS"/>
</dbReference>
<sequence length="801" mass="80700">MQESSRPLYARVGALSAAALLAVSGAFIAGPAMADTGDTPQPTTTETPAAPLLQGTGELAPGLEEALQRDLGMTVDEFVAAGELSQKASAALAQLRATKGFVNIEIRDNGLVVTGSGEELEALAAELDATVVEPAAPAEAPSLQAPIELLTQAPEAPAADETETAVVEGGASEPEAKQATDLQDLLSAYASAVGTENLRSVSGSPERGFTIDLGDPFAIEGTPSAARTAPAMSPEEFDKQYTNVKLNPNQPEVKPKADDTVVGGAGYYSEVGSSRYSCSVGYTGYNASGAEAIITAGHCADGAGSQTFLEVTTDEFGTGEELGTFGSWSHDGTAEAPGTDIAVIDNINTELDLRAETANWENTEDLSATTVKLKGTTSPVVGAPICKSGRTTNWDCGTITELGIASVSGVWVHGFFTDVFVDGGDSGGAMISGEYGVGITSGGADNEPISFAADLDTALASVPGYTVGIHLDAPALTSPANNGTVDTDAVITGTAPAGSTVNVTIDGEDAKAETAADGTWTIKAPTLVPADEKITITAQAVNGYNKSSVSEFELTVKEAPLPAPVFTTPATVLHSIETIEGTGVAGATVALTVPGDAEEEDVATAAVLDTEVDDEGNWSVTLEEPLTYGVYELSAVQGGIDGKEESGAATLNLTVAPDAPVITSPTDGQEFVEGSLPNEITGTGTAGVEVTVAIDGKALEAVVVDEDGNWSVPMGDLTAGDYGITAAQTINSAPSADAFAGITVTAAPVVVDPAPAANPGGGLPDTGAANLGLLAGGGASLLAAGAAALMYNKRRRVSVDA</sequence>
<feature type="chain" id="PRO_5046860862" evidence="7">
    <location>
        <begin position="35"/>
        <end position="801"/>
    </location>
</feature>
<comment type="caution">
    <text evidence="10">The sequence shown here is derived from an EMBL/GenBank/DDBJ whole genome shotgun (WGS) entry which is preliminary data.</text>
</comment>
<evidence type="ECO:0000313" key="11">
    <source>
        <dbReference type="Proteomes" id="UP001206924"/>
    </source>
</evidence>
<feature type="domain" description="Peptidase S1" evidence="8">
    <location>
        <begin position="290"/>
        <end position="453"/>
    </location>
</feature>
<proteinExistence type="predicted"/>
<reference evidence="10 11" key="1">
    <citation type="submission" date="2022-07" db="EMBL/GenBank/DDBJ databases">
        <title>Novel species in genus Arthrobacter.</title>
        <authorList>
            <person name="Liu Y."/>
        </authorList>
    </citation>
    <scope>NUCLEOTIDE SEQUENCE [LARGE SCALE GENOMIC DNA]</scope>
    <source>
        <strain evidence="11">zg-Y859</strain>
    </source>
</reference>
<evidence type="ECO:0000313" key="10">
    <source>
        <dbReference type="EMBL" id="MCQ1948608.1"/>
    </source>
</evidence>
<keyword evidence="6" id="KW-0472">Membrane</keyword>
<dbReference type="InterPro" id="IPR043504">
    <property type="entry name" value="Peptidase_S1_PA_chymotrypsin"/>
</dbReference>
<dbReference type="InterPro" id="IPR019931">
    <property type="entry name" value="LPXTG_anchor"/>
</dbReference>
<evidence type="ECO:0000256" key="6">
    <source>
        <dbReference type="SAM" id="Phobius"/>
    </source>
</evidence>
<dbReference type="CDD" id="cd21112">
    <property type="entry name" value="alphaLP-like"/>
    <property type="match status" value="1"/>
</dbReference>
<evidence type="ECO:0000259" key="9">
    <source>
        <dbReference type="Pfam" id="PF00746"/>
    </source>
</evidence>
<protein>
    <submittedName>
        <fullName evidence="10">LPXTG cell wall anchor domain-containing protein</fullName>
    </submittedName>
</protein>
<feature type="domain" description="Gram-positive cocci surface proteins LPxTG" evidence="9">
    <location>
        <begin position="759"/>
        <end position="797"/>
    </location>
</feature>
<evidence type="ECO:0000256" key="1">
    <source>
        <dbReference type="ARBA" id="ARBA00022512"/>
    </source>
</evidence>
<dbReference type="Gene3D" id="2.60.40.10">
    <property type="entry name" value="Immunoglobulins"/>
    <property type="match status" value="3"/>
</dbReference>
<dbReference type="Pfam" id="PF00089">
    <property type="entry name" value="Trypsin"/>
    <property type="match status" value="1"/>
</dbReference>
<dbReference type="NCBIfam" id="TIGR01167">
    <property type="entry name" value="LPXTG_anchor"/>
    <property type="match status" value="1"/>
</dbReference>
<dbReference type="PROSITE" id="PS00134">
    <property type="entry name" value="TRYPSIN_HIS"/>
    <property type="match status" value="1"/>
</dbReference>
<feature type="region of interest" description="Disordered" evidence="5">
    <location>
        <begin position="34"/>
        <end position="53"/>
    </location>
</feature>
<dbReference type="EMBL" id="JANFLP010000001">
    <property type="protein sequence ID" value="MCQ1948608.1"/>
    <property type="molecule type" value="Genomic_DNA"/>
</dbReference>
<name>A0ABT1NLK6_9MICC</name>